<keyword evidence="1" id="KW-0732">Signal</keyword>
<evidence type="ECO:0000313" key="2">
    <source>
        <dbReference type="EMBL" id="GAA0290339.1"/>
    </source>
</evidence>
<dbReference type="RefSeq" id="WP_344158670.1">
    <property type="nucleotide sequence ID" value="NZ_BAAABV010000015.1"/>
</dbReference>
<keyword evidence="3" id="KW-1185">Reference proteome</keyword>
<evidence type="ECO:0000313" key="3">
    <source>
        <dbReference type="Proteomes" id="UP001501867"/>
    </source>
</evidence>
<feature type="signal peptide" evidence="1">
    <location>
        <begin position="1"/>
        <end position="33"/>
    </location>
</feature>
<dbReference type="EMBL" id="BAAABV010000015">
    <property type="protein sequence ID" value="GAA0290339.1"/>
    <property type="molecule type" value="Genomic_DNA"/>
</dbReference>
<dbReference type="Proteomes" id="UP001501867">
    <property type="component" value="Unassembled WGS sequence"/>
</dbReference>
<protein>
    <submittedName>
        <fullName evidence="2">Uncharacterized protein</fullName>
    </submittedName>
</protein>
<feature type="chain" id="PRO_5045547303" evidence="1">
    <location>
        <begin position="34"/>
        <end position="110"/>
    </location>
</feature>
<reference evidence="2 3" key="1">
    <citation type="journal article" date="2019" name="Int. J. Syst. Evol. Microbiol.">
        <title>The Global Catalogue of Microorganisms (GCM) 10K type strain sequencing project: providing services to taxonomists for standard genome sequencing and annotation.</title>
        <authorList>
            <consortium name="The Broad Institute Genomics Platform"/>
            <consortium name="The Broad Institute Genome Sequencing Center for Infectious Disease"/>
            <person name="Wu L."/>
            <person name="Ma J."/>
        </authorList>
    </citation>
    <scope>NUCLEOTIDE SEQUENCE [LARGE SCALE GENOMIC DNA]</scope>
    <source>
        <strain evidence="2 3">JCM 4505</strain>
    </source>
</reference>
<comment type="caution">
    <text evidence="2">The sequence shown here is derived from an EMBL/GenBank/DDBJ whole genome shotgun (WGS) entry which is preliminary data.</text>
</comment>
<organism evidence="2 3">
    <name type="scientific">Streptomyces polychromogenes</name>
    <dbReference type="NCBI Taxonomy" id="67342"/>
    <lineage>
        <taxon>Bacteria</taxon>
        <taxon>Bacillati</taxon>
        <taxon>Actinomycetota</taxon>
        <taxon>Actinomycetes</taxon>
        <taxon>Kitasatosporales</taxon>
        <taxon>Streptomycetaceae</taxon>
        <taxon>Streptomyces</taxon>
    </lineage>
</organism>
<sequence length="110" mass="11670">MNIRNVLARFGEIGLTVGTAAVLATGLAASAQAATGTIQYFDVHQNEFRITDPPDNVCLALQARAEEIENKTNKRMTIYLGTTCATRVTTIGPGEGRSHIGGPQSVRIIG</sequence>
<name>A0ABN0VDH1_9ACTN</name>
<accession>A0ABN0VDH1</accession>
<evidence type="ECO:0000256" key="1">
    <source>
        <dbReference type="SAM" id="SignalP"/>
    </source>
</evidence>
<proteinExistence type="predicted"/>
<gene>
    <name evidence="2" type="ORF">GCM10010302_31100</name>
</gene>